<dbReference type="Pfam" id="PF00293">
    <property type="entry name" value="NUDIX"/>
    <property type="match status" value="1"/>
</dbReference>
<dbReference type="AlphaFoldDB" id="A0A3B0B1L8"/>
<proteinExistence type="predicted"/>
<feature type="domain" description="Nudix hydrolase" evidence="2">
    <location>
        <begin position="64"/>
        <end position="98"/>
    </location>
</feature>
<evidence type="ECO:0000256" key="1">
    <source>
        <dbReference type="SAM" id="MobiDB-lite"/>
    </source>
</evidence>
<dbReference type="SUPFAM" id="SSF55811">
    <property type="entry name" value="Nudix"/>
    <property type="match status" value="1"/>
</dbReference>
<protein>
    <submittedName>
        <fullName evidence="3">NUDIX domain-containing protein</fullName>
    </submittedName>
</protein>
<keyword evidence="4" id="KW-1185">Reference proteome</keyword>
<sequence>MEPGRAVGGARPCGGVLRQSHGRPAYRPLDRGPAVAGGRLLRQPGHHRLRRARAPSRRSRHGRRPHAKTGCRIIPGGEAEAGETPRQCAERECWEERAGRLQSLGHLVGVRVKDVRRAGQLR</sequence>
<gene>
    <name evidence="3" type="ORF">D7231_24580</name>
</gene>
<evidence type="ECO:0000259" key="2">
    <source>
        <dbReference type="Pfam" id="PF00293"/>
    </source>
</evidence>
<dbReference type="InterPro" id="IPR015797">
    <property type="entry name" value="NUDIX_hydrolase-like_dom_sf"/>
</dbReference>
<dbReference type="Proteomes" id="UP000270343">
    <property type="component" value="Unassembled WGS sequence"/>
</dbReference>
<organism evidence="3 4">
    <name type="scientific">Streptomyces klenkii</name>
    <dbReference type="NCBI Taxonomy" id="1420899"/>
    <lineage>
        <taxon>Bacteria</taxon>
        <taxon>Bacillati</taxon>
        <taxon>Actinomycetota</taxon>
        <taxon>Actinomycetes</taxon>
        <taxon>Kitasatosporales</taxon>
        <taxon>Streptomycetaceae</taxon>
        <taxon>Streptomyces</taxon>
    </lineage>
</organism>
<name>A0A3B0B1L8_9ACTN</name>
<comment type="caution">
    <text evidence="3">The sequence shown here is derived from an EMBL/GenBank/DDBJ whole genome shotgun (WGS) entry which is preliminary data.</text>
</comment>
<feature type="region of interest" description="Disordered" evidence="1">
    <location>
        <begin position="1"/>
        <end position="85"/>
    </location>
</feature>
<accession>A0A3B0B1L8</accession>
<feature type="compositionally biased region" description="Basic residues" evidence="1">
    <location>
        <begin position="44"/>
        <end position="69"/>
    </location>
</feature>
<evidence type="ECO:0000313" key="3">
    <source>
        <dbReference type="EMBL" id="RKN65971.1"/>
    </source>
</evidence>
<dbReference type="EMBL" id="RBAM01000010">
    <property type="protein sequence ID" value="RKN65971.1"/>
    <property type="molecule type" value="Genomic_DNA"/>
</dbReference>
<dbReference type="InterPro" id="IPR000086">
    <property type="entry name" value="NUDIX_hydrolase_dom"/>
</dbReference>
<dbReference type="Gene3D" id="3.90.79.10">
    <property type="entry name" value="Nucleoside Triphosphate Pyrophosphohydrolase"/>
    <property type="match status" value="1"/>
</dbReference>
<reference evidence="3 4" key="1">
    <citation type="journal article" date="2015" name="Antonie Van Leeuwenhoek">
        <title>Streptomyces klenkii sp. nov., isolated from deep marine sediment.</title>
        <authorList>
            <person name="Veyisoglu A."/>
            <person name="Sahin N."/>
        </authorList>
    </citation>
    <scope>NUCLEOTIDE SEQUENCE [LARGE SCALE GENOMIC DNA]</scope>
    <source>
        <strain evidence="3 4">KCTC 29202</strain>
    </source>
</reference>
<evidence type="ECO:0000313" key="4">
    <source>
        <dbReference type="Proteomes" id="UP000270343"/>
    </source>
</evidence>